<gene>
    <name evidence="2" type="ORF">GCM10011607_42600</name>
</gene>
<organism evidence="2 3">
    <name type="scientific">Shewanella inventionis</name>
    <dbReference type="NCBI Taxonomy" id="1738770"/>
    <lineage>
        <taxon>Bacteria</taxon>
        <taxon>Pseudomonadati</taxon>
        <taxon>Pseudomonadota</taxon>
        <taxon>Gammaproteobacteria</taxon>
        <taxon>Alteromonadales</taxon>
        <taxon>Shewanellaceae</taxon>
        <taxon>Shewanella</taxon>
    </lineage>
</organism>
<dbReference type="RefSeq" id="WP_188741266.1">
    <property type="nucleotide sequence ID" value="NZ_BMII01000093.1"/>
</dbReference>
<dbReference type="Pfam" id="PF13021">
    <property type="entry name" value="DUF3885"/>
    <property type="match status" value="1"/>
</dbReference>
<feature type="domain" description="DUF3885" evidence="1">
    <location>
        <begin position="4"/>
        <end position="196"/>
    </location>
</feature>
<dbReference type="InterPro" id="IPR024976">
    <property type="entry name" value="DUF3885"/>
</dbReference>
<proteinExistence type="predicted"/>
<evidence type="ECO:0000313" key="3">
    <source>
        <dbReference type="Proteomes" id="UP000617555"/>
    </source>
</evidence>
<evidence type="ECO:0000259" key="1">
    <source>
        <dbReference type="Pfam" id="PF13021"/>
    </source>
</evidence>
<keyword evidence="3" id="KW-1185">Reference proteome</keyword>
<dbReference type="Proteomes" id="UP000617555">
    <property type="component" value="Unassembled WGS sequence"/>
</dbReference>
<reference evidence="3" key="1">
    <citation type="journal article" date="2019" name="Int. J. Syst. Evol. Microbiol.">
        <title>The Global Catalogue of Microorganisms (GCM) 10K type strain sequencing project: providing services to taxonomists for standard genome sequencing and annotation.</title>
        <authorList>
            <consortium name="The Broad Institute Genomics Platform"/>
            <consortium name="The Broad Institute Genome Sequencing Center for Infectious Disease"/>
            <person name="Wu L."/>
            <person name="Ma J."/>
        </authorList>
    </citation>
    <scope>NUCLEOTIDE SEQUENCE [LARGE SCALE GENOMIC DNA]</scope>
    <source>
        <strain evidence="3">CGMCC 1.15339</strain>
    </source>
</reference>
<name>A0ABQ1JX34_9GAMM</name>
<sequence length="208" mass="24137">MSIRDRIQSIFNDRAFERPLFYAYEDGLRFELSEGGHFLTQFLTAHRKALEICEHLFNGSESIQVCLKVGGEKSLLSVLSTIKALKIAGVYSNTTKEHWTEFDPEWEGDEDYENSLWHYIAFNISKNDLSNVLWCALATDFGYIEPNPSAIMYLFDLDREIMVFPYDDRGMDVIGNNKPILLNLYNTFNHYLLEYDKEAMDAAFRIAL</sequence>
<comment type="caution">
    <text evidence="2">The sequence shown here is derived from an EMBL/GenBank/DDBJ whole genome shotgun (WGS) entry which is preliminary data.</text>
</comment>
<accession>A0ABQ1JX34</accession>
<protein>
    <recommendedName>
        <fullName evidence="1">DUF3885 domain-containing protein</fullName>
    </recommendedName>
</protein>
<dbReference type="EMBL" id="BMII01000093">
    <property type="protein sequence ID" value="GGB77967.1"/>
    <property type="molecule type" value="Genomic_DNA"/>
</dbReference>
<evidence type="ECO:0000313" key="2">
    <source>
        <dbReference type="EMBL" id="GGB77967.1"/>
    </source>
</evidence>